<accession>A0A015X5Q3</accession>
<comment type="caution">
    <text evidence="1">The sequence shown here is derived from an EMBL/GenBank/DDBJ whole genome shotgun (WGS) entry which is preliminary data.</text>
</comment>
<organism evidence="1 2">
    <name type="scientific">Bacteroides fragilis str. 3998T(B)3</name>
    <dbReference type="NCBI Taxonomy" id="1339316"/>
    <lineage>
        <taxon>Bacteria</taxon>
        <taxon>Pseudomonadati</taxon>
        <taxon>Bacteroidota</taxon>
        <taxon>Bacteroidia</taxon>
        <taxon>Bacteroidales</taxon>
        <taxon>Bacteroidaceae</taxon>
        <taxon>Bacteroides</taxon>
    </lineage>
</organism>
<dbReference type="PATRIC" id="fig|1339316.3.peg.5178"/>
<proteinExistence type="predicted"/>
<dbReference type="AlphaFoldDB" id="A0A015X5Q3"/>
<name>A0A015X5Q3_BACFG</name>
<sequence>MQRLYLWFPKTYDFFPASDTATKIAVLIPGGYYNYLQVIADSAF</sequence>
<gene>
    <name evidence="1" type="ORF">M125_5491</name>
</gene>
<reference evidence="1 2" key="1">
    <citation type="submission" date="2014-02" db="EMBL/GenBank/DDBJ databases">
        <authorList>
            <person name="Sears C."/>
            <person name="Carroll K."/>
            <person name="Sack B.R."/>
            <person name="Qadri F."/>
            <person name="Myers L.L."/>
            <person name="Chung G.-T."/>
            <person name="Escheverria P."/>
            <person name="Fraser C.M."/>
            <person name="Sadzewicz L."/>
            <person name="Shefchek K.A."/>
            <person name="Tallon L."/>
            <person name="Das S.P."/>
            <person name="Daugherty S."/>
            <person name="Mongodin E.F."/>
        </authorList>
    </citation>
    <scope>NUCLEOTIDE SEQUENCE [LARGE SCALE GENOMIC DNA]</scope>
    <source>
        <strain evidence="2">3998T(B)3</strain>
    </source>
</reference>
<evidence type="ECO:0000313" key="2">
    <source>
        <dbReference type="Proteomes" id="UP000020773"/>
    </source>
</evidence>
<evidence type="ECO:0000313" key="1">
    <source>
        <dbReference type="EMBL" id="EXY87910.1"/>
    </source>
</evidence>
<protein>
    <submittedName>
        <fullName evidence="1">Uncharacterized protein</fullName>
    </submittedName>
</protein>
<dbReference type="EMBL" id="JGDB01000358">
    <property type="protein sequence ID" value="EXY87910.1"/>
    <property type="molecule type" value="Genomic_DNA"/>
</dbReference>
<dbReference type="Proteomes" id="UP000020773">
    <property type="component" value="Unassembled WGS sequence"/>
</dbReference>